<evidence type="ECO:0000313" key="5">
    <source>
        <dbReference type="EMBL" id="KAF5263290.1"/>
    </source>
</evidence>
<accession>A0A8H5AEA0</accession>
<protein>
    <recommendedName>
        <fullName evidence="4">Zn(2)-C6 fungal-type domain-containing protein</fullName>
    </recommendedName>
</protein>
<feature type="region of interest" description="Disordered" evidence="3">
    <location>
        <begin position="1"/>
        <end position="22"/>
    </location>
</feature>
<dbReference type="AlphaFoldDB" id="A0A8H5AEA0"/>
<comment type="subcellular location">
    <subcellularLocation>
        <location evidence="1">Nucleus</location>
    </subcellularLocation>
</comment>
<dbReference type="Gene3D" id="4.10.240.10">
    <property type="entry name" value="Zn(2)-C6 fungal-type DNA-binding domain"/>
    <property type="match status" value="1"/>
</dbReference>
<evidence type="ECO:0000256" key="3">
    <source>
        <dbReference type="SAM" id="MobiDB-lite"/>
    </source>
</evidence>
<dbReference type="SUPFAM" id="SSF57701">
    <property type="entry name" value="Zn2/Cys6 DNA-binding domain"/>
    <property type="match status" value="1"/>
</dbReference>
<dbReference type="InterPro" id="IPR021858">
    <property type="entry name" value="Fun_TF"/>
</dbReference>
<evidence type="ECO:0000256" key="1">
    <source>
        <dbReference type="ARBA" id="ARBA00004123"/>
    </source>
</evidence>
<feature type="region of interest" description="Disordered" evidence="3">
    <location>
        <begin position="71"/>
        <end position="90"/>
    </location>
</feature>
<reference evidence="5" key="1">
    <citation type="submission" date="2020-02" db="EMBL/GenBank/DDBJ databases">
        <title>Identification and distribution of gene clusters putatively required for synthesis of sphingolipid metabolism inhibitors in phylogenetically diverse species of the filamentous fungus Fusarium.</title>
        <authorList>
            <person name="Kim H.-S."/>
            <person name="Busman M."/>
            <person name="Brown D.W."/>
            <person name="Divon H."/>
            <person name="Uhlig S."/>
            <person name="Proctor R.H."/>
        </authorList>
    </citation>
    <scope>NUCLEOTIDE SEQUENCE [LARGE SCALE GENOMIC DNA]</scope>
    <source>
        <strain evidence="5">NRRL 39464</strain>
    </source>
</reference>
<dbReference type="Pfam" id="PF11951">
    <property type="entry name" value="Fungal_trans_2"/>
    <property type="match status" value="1"/>
</dbReference>
<dbReference type="EMBL" id="JAAFOW010000935">
    <property type="protein sequence ID" value="KAF5263290.1"/>
    <property type="molecule type" value="Genomic_DNA"/>
</dbReference>
<dbReference type="PANTHER" id="PTHR37534:SF46">
    <property type="entry name" value="ZN(II)2CYS6 TRANSCRIPTION FACTOR (EUROFUNG)"/>
    <property type="match status" value="1"/>
</dbReference>
<organism evidence="5 6">
    <name type="scientific">Fusarium oxysporum</name>
    <name type="common">Fusarium vascular wilt</name>
    <dbReference type="NCBI Taxonomy" id="5507"/>
    <lineage>
        <taxon>Eukaryota</taxon>
        <taxon>Fungi</taxon>
        <taxon>Dikarya</taxon>
        <taxon>Ascomycota</taxon>
        <taxon>Pezizomycotina</taxon>
        <taxon>Sordariomycetes</taxon>
        <taxon>Hypocreomycetidae</taxon>
        <taxon>Hypocreales</taxon>
        <taxon>Nectriaceae</taxon>
        <taxon>Fusarium</taxon>
        <taxon>Fusarium oxysporum species complex</taxon>
    </lineage>
</organism>
<dbReference type="PANTHER" id="PTHR37534">
    <property type="entry name" value="TRANSCRIPTIONAL ACTIVATOR PROTEIN UGA3"/>
    <property type="match status" value="1"/>
</dbReference>
<feature type="compositionally biased region" description="Basic residues" evidence="3">
    <location>
        <begin position="658"/>
        <end position="668"/>
    </location>
</feature>
<dbReference type="GO" id="GO:0000981">
    <property type="term" value="F:DNA-binding transcription factor activity, RNA polymerase II-specific"/>
    <property type="evidence" value="ECO:0007669"/>
    <property type="project" value="InterPro"/>
</dbReference>
<dbReference type="GO" id="GO:0008270">
    <property type="term" value="F:zinc ion binding"/>
    <property type="evidence" value="ECO:0007669"/>
    <property type="project" value="InterPro"/>
</dbReference>
<feature type="region of interest" description="Disordered" evidence="3">
    <location>
        <begin position="647"/>
        <end position="698"/>
    </location>
</feature>
<dbReference type="SMART" id="SM00066">
    <property type="entry name" value="GAL4"/>
    <property type="match status" value="1"/>
</dbReference>
<feature type="domain" description="Zn(2)-C6 fungal-type" evidence="4">
    <location>
        <begin position="30"/>
        <end position="58"/>
    </location>
</feature>
<comment type="caution">
    <text evidence="5">The sequence shown here is derived from an EMBL/GenBank/DDBJ whole genome shotgun (WGS) entry which is preliminary data.</text>
</comment>
<keyword evidence="2" id="KW-0539">Nucleus</keyword>
<evidence type="ECO:0000259" key="4">
    <source>
        <dbReference type="PROSITE" id="PS50048"/>
    </source>
</evidence>
<evidence type="ECO:0000313" key="6">
    <source>
        <dbReference type="Proteomes" id="UP000558688"/>
    </source>
</evidence>
<dbReference type="PROSITE" id="PS50048">
    <property type="entry name" value="ZN2_CY6_FUNGAL_2"/>
    <property type="match status" value="1"/>
</dbReference>
<evidence type="ECO:0000256" key="2">
    <source>
        <dbReference type="ARBA" id="ARBA00023242"/>
    </source>
</evidence>
<dbReference type="PROSITE" id="PS00463">
    <property type="entry name" value="ZN2_CY6_FUNGAL_1"/>
    <property type="match status" value="1"/>
</dbReference>
<dbReference type="Proteomes" id="UP000558688">
    <property type="component" value="Unassembled WGS sequence"/>
</dbReference>
<dbReference type="InterPro" id="IPR036864">
    <property type="entry name" value="Zn2-C6_fun-type_DNA-bd_sf"/>
</dbReference>
<dbReference type="CDD" id="cd00067">
    <property type="entry name" value="GAL4"/>
    <property type="match status" value="1"/>
</dbReference>
<dbReference type="GO" id="GO:0005634">
    <property type="term" value="C:nucleus"/>
    <property type="evidence" value="ECO:0007669"/>
    <property type="project" value="UniProtKB-SubCell"/>
</dbReference>
<proteinExistence type="predicted"/>
<dbReference type="Pfam" id="PF00172">
    <property type="entry name" value="Zn_clus"/>
    <property type="match status" value="1"/>
</dbReference>
<name>A0A8H5AEA0_FUSOX</name>
<sequence>MPKAYGNSHKRQTRPDTGPRRVRGPYALGGCLTCRRRHVKCDQVKPVCLTCQACGETCDGFSDDLCWVGASSSSKRESPADPSQGSRRHLYTEQSRALMAAAISASVPSSSVGTVLVDIDDHSRNPRSFETPEITIGPFGVFDANPDRESATAATFNVESNADAGATVSNTDPATDICDWDGYIVWDDLFTLDIENTPWMPSATGYTDRGLLESAPDFQTPTDLGYSRTARISHTESYMSMNTLPLMPSFKDELGAVDWHSTDITFLLRNFNSVVMPRMASVPLAKKFAWGPMHHELAVQTLAEVTFLKKPEALMAHAWVTSNQAEARRFQLEAERLVRFRGLSKRNISRRIRLLHHAYTWNRIVGESTYVLHDYGTFQHAISASVGEPATSDGAEANIMANESSSHNTQENTRLDDFLRIGHRFEEVGSHLEGQKDAQAGTEDIHLEDPRTSVEDGFHVIYGIPEQWLSLLSRTTRLANWLDATEIPQRLSNNRLVEILERRAQSLEDAICSFVESRNLSASIDANDPPNVCMFRCLTAALLIFFYRRIRNVHPLVLQVYVDQIIRGLEIFDDSLARHGQAGPGSAWAAFIAGCEAMGESRREKLRQWMDRAFDSLRCGSPRDGGHATLSACANCERLGLPCQWNKPAEGENYTPPPKRRRTVGNRRRGQDGDASPSPLPQQILQEGSNEPAESIQSADAAEFEPQAFTDLTDLQLDLPEEFDFDAGLGVEPNLFWSGEGVDFIPLPLIESTPMLFQTTADNYLQVEMPPVAQLPCFSPDTDQDPLGQDTDISAFSITGNVDTRRLIQHYLEVMNGYSKVTDHGTNNNNLFIAAFSKSLFFMPLYYAILSFSASHLSLQDPSLADTACRLENLAEEHFNRAFQDYTAKVEGLLSALFVRVKRVHVMGESVSSFLRLISIATEIIFSKQGLEALETPSELSGRIVLRLATLDARASCYRLGGGLLVRRLREIPSLSFIFKFEDNESSSTSAFVHLLRADILRMRVGQLDLRVHEHKGSVELDEVEMLQADIKTLIHRWEQHLSKYTKEGATVSALPAVFIL</sequence>
<dbReference type="InterPro" id="IPR001138">
    <property type="entry name" value="Zn2Cys6_DnaBD"/>
</dbReference>
<gene>
    <name evidence="5" type="ORF">FOXYS1_5960</name>
</gene>